<name>A0A6J3C7Y0_GALME</name>
<reference evidence="3" key="1">
    <citation type="submission" date="2025-08" db="UniProtKB">
        <authorList>
            <consortium name="RefSeq"/>
        </authorList>
    </citation>
    <scope>IDENTIFICATION</scope>
    <source>
        <tissue evidence="3">Whole larvae</tissue>
    </source>
</reference>
<accession>A0A6J3C7Y0</accession>
<proteinExistence type="predicted"/>
<dbReference type="InParanoid" id="A0A6J3C7Y0"/>
<gene>
    <name evidence="3" type="primary">LOC116413437</name>
</gene>
<evidence type="ECO:0000313" key="3">
    <source>
        <dbReference type="RefSeq" id="XP_031768506.2"/>
    </source>
</evidence>
<evidence type="ECO:0000313" key="2">
    <source>
        <dbReference type="Proteomes" id="UP001652740"/>
    </source>
</evidence>
<protein>
    <submittedName>
        <fullName evidence="3">Uncharacterized protein LOC116413437</fullName>
    </submittedName>
</protein>
<sequence>MLLSYINLLGILTIVINVKAVNVTSVQNNSTPPNENNMTIQQKQWLFRDYIKKFSPVVVWKRIDEENKALGVNKTVKDELENVLKGIDETDELLSLKVEDGDAKIILERDGRKRWVPPGKYDENRSQRDPFYLRKRFFELMKQAIYQARNKMVLMQMFRKKYSSSPLYKMGFLFSKTDTRCKIFSKFAFRSYKACSTLRQGKHYRHDIYGALQTEERLVQIWFEIELLTDLIVQNDVNCKAVIKKYQHDRIKHWKFID</sequence>
<dbReference type="RefSeq" id="XP_031768506.2">
    <property type="nucleotide sequence ID" value="XM_031912646.2"/>
</dbReference>
<keyword evidence="2" id="KW-1185">Reference proteome</keyword>
<organism evidence="2 3">
    <name type="scientific">Galleria mellonella</name>
    <name type="common">Greater wax moth</name>
    <dbReference type="NCBI Taxonomy" id="7137"/>
    <lineage>
        <taxon>Eukaryota</taxon>
        <taxon>Metazoa</taxon>
        <taxon>Ecdysozoa</taxon>
        <taxon>Arthropoda</taxon>
        <taxon>Hexapoda</taxon>
        <taxon>Insecta</taxon>
        <taxon>Pterygota</taxon>
        <taxon>Neoptera</taxon>
        <taxon>Endopterygota</taxon>
        <taxon>Lepidoptera</taxon>
        <taxon>Glossata</taxon>
        <taxon>Ditrysia</taxon>
        <taxon>Pyraloidea</taxon>
        <taxon>Pyralidae</taxon>
        <taxon>Galleriinae</taxon>
        <taxon>Galleria</taxon>
    </lineage>
</organism>
<feature type="signal peptide" evidence="1">
    <location>
        <begin position="1"/>
        <end position="20"/>
    </location>
</feature>
<keyword evidence="1" id="KW-0732">Signal</keyword>
<dbReference type="Proteomes" id="UP001652740">
    <property type="component" value="Unplaced"/>
</dbReference>
<feature type="chain" id="PRO_5045198168" evidence="1">
    <location>
        <begin position="21"/>
        <end position="258"/>
    </location>
</feature>
<evidence type="ECO:0000256" key="1">
    <source>
        <dbReference type="SAM" id="SignalP"/>
    </source>
</evidence>
<dbReference type="AlphaFoldDB" id="A0A6J3C7Y0"/>
<dbReference type="GeneID" id="116413437"/>
<dbReference type="KEGG" id="gmw:116413437"/>